<reference evidence="3 4" key="1">
    <citation type="journal article" date="2024" name="Ann. Entomol. Soc. Am.">
        <title>Genomic analyses of the southern and eastern yellowjacket wasps (Hymenoptera: Vespidae) reveal evolutionary signatures of social life.</title>
        <authorList>
            <person name="Catto M.A."/>
            <person name="Caine P.B."/>
            <person name="Orr S.E."/>
            <person name="Hunt B.G."/>
            <person name="Goodisman M.A.D."/>
        </authorList>
    </citation>
    <scope>NUCLEOTIDE SEQUENCE [LARGE SCALE GENOMIC DNA]</scope>
    <source>
        <strain evidence="3">233</strain>
        <tissue evidence="3">Head and thorax</tissue>
    </source>
</reference>
<feature type="domain" description="DUF4485" evidence="2">
    <location>
        <begin position="11"/>
        <end position="92"/>
    </location>
</feature>
<dbReference type="AlphaFoldDB" id="A0ABD1ZT93"/>
<comment type="caution">
    <text evidence="3">The sequence shown here is derived from an EMBL/GenBank/DDBJ whole genome shotgun (WGS) entry which is preliminary data.</text>
</comment>
<proteinExistence type="predicted"/>
<dbReference type="Proteomes" id="UP001607302">
    <property type="component" value="Unassembled WGS sequence"/>
</dbReference>
<keyword evidence="4" id="KW-1185">Reference proteome</keyword>
<evidence type="ECO:0000259" key="2">
    <source>
        <dbReference type="Pfam" id="PF14846"/>
    </source>
</evidence>
<accession>A0ABD1ZT93</accession>
<dbReference type="Pfam" id="PF14846">
    <property type="entry name" value="DUF4485"/>
    <property type="match status" value="1"/>
</dbReference>
<evidence type="ECO:0000313" key="4">
    <source>
        <dbReference type="Proteomes" id="UP001607302"/>
    </source>
</evidence>
<sequence length="558" mass="65032">MAQKLEIEEILDHDFLQFISLAKAYYTEIIDEKDKSLCMQWLTKLCGEKAKGISSKRNRNIYLSQLLMNMQEKKMAGPFLSPPGDKPLPPARNIFSSQDSDKIFLPKMETEPGEMPGDFQEKSTDGQTYIAIRCLPDDQGTFAYVALNINKEKSCTSSSIYNPSASDTSKSKPLDNISISSAIGEHLSEGQMEDFYKNTIEPKISGTYIKRPIVQIYKDIFQIVHVVCIGDIIQLYQSLHMPQKTTCCRQRDGMKFYNKLLKQIDKEITGVENEHNEIIKFLINRLEQDLKKESKMKHIFKLTPAQKNLKLLEILRQKVVVRLQEEKRRLLIAEMEEHMLAPSIDFKCCAQTEKGTDSMWQLAVTKPLTDNDINRLCDLYPKEIISTFLNLLIADRQIILQRGKRRELKMIDKIKFEIDKEIQSDKAIYNKSRETYREWNEILSIVEDMIYETRNEIVKSDKVLEPKDGILDNMMADIKETENLVIEEAHLGEILIEKIIEANMWTFSIQEDDKKDESWEMKSAIENMKKQNKIYKLLINKQKRRIKQLREKLCCNQK</sequence>
<feature type="coiled-coil region" evidence="1">
    <location>
        <begin position="525"/>
        <end position="552"/>
    </location>
</feature>
<keyword evidence="1" id="KW-0175">Coiled coil</keyword>
<evidence type="ECO:0000256" key="1">
    <source>
        <dbReference type="SAM" id="Coils"/>
    </source>
</evidence>
<name>A0ABD1ZT93_VESSQ</name>
<evidence type="ECO:0000313" key="3">
    <source>
        <dbReference type="EMBL" id="KAL2711578.1"/>
    </source>
</evidence>
<gene>
    <name evidence="3" type="ORF">V1478_018599</name>
</gene>
<dbReference type="InterPro" id="IPR027831">
    <property type="entry name" value="DUF4485"/>
</dbReference>
<organism evidence="3 4">
    <name type="scientific">Vespula squamosa</name>
    <name type="common">Southern yellow jacket</name>
    <name type="synonym">Wasp</name>
    <dbReference type="NCBI Taxonomy" id="30214"/>
    <lineage>
        <taxon>Eukaryota</taxon>
        <taxon>Metazoa</taxon>
        <taxon>Ecdysozoa</taxon>
        <taxon>Arthropoda</taxon>
        <taxon>Hexapoda</taxon>
        <taxon>Insecta</taxon>
        <taxon>Pterygota</taxon>
        <taxon>Neoptera</taxon>
        <taxon>Endopterygota</taxon>
        <taxon>Hymenoptera</taxon>
        <taxon>Apocrita</taxon>
        <taxon>Aculeata</taxon>
        <taxon>Vespoidea</taxon>
        <taxon>Vespidae</taxon>
        <taxon>Vespinae</taxon>
        <taxon>Vespula</taxon>
    </lineage>
</organism>
<protein>
    <recommendedName>
        <fullName evidence="2">DUF4485 domain-containing protein</fullName>
    </recommendedName>
</protein>
<dbReference type="EMBL" id="JAUDFV010000173">
    <property type="protein sequence ID" value="KAL2711578.1"/>
    <property type="molecule type" value="Genomic_DNA"/>
</dbReference>